<evidence type="ECO:0000256" key="4">
    <source>
        <dbReference type="ARBA" id="ARBA00022695"/>
    </source>
</evidence>
<dbReference type="Gene3D" id="3.40.1360.10">
    <property type="match status" value="1"/>
</dbReference>
<dbReference type="GO" id="GO:1990077">
    <property type="term" value="C:primosome complex"/>
    <property type="evidence" value="ECO:0007669"/>
    <property type="project" value="UniProtKB-KW"/>
</dbReference>
<dbReference type="InterPro" id="IPR030846">
    <property type="entry name" value="DnaG_bac"/>
</dbReference>
<dbReference type="GO" id="GO:0008270">
    <property type="term" value="F:zinc ion binding"/>
    <property type="evidence" value="ECO:0007669"/>
    <property type="project" value="UniProtKB-UniRule"/>
</dbReference>
<dbReference type="GO" id="GO:0003677">
    <property type="term" value="F:DNA binding"/>
    <property type="evidence" value="ECO:0007669"/>
    <property type="project" value="UniProtKB-KW"/>
</dbReference>
<dbReference type="SUPFAM" id="SSF56731">
    <property type="entry name" value="DNA primase core"/>
    <property type="match status" value="1"/>
</dbReference>
<dbReference type="NCBIfam" id="TIGR01391">
    <property type="entry name" value="dnaG"/>
    <property type="match status" value="1"/>
</dbReference>
<dbReference type="Proteomes" id="UP000005709">
    <property type="component" value="Unassembled WGS sequence"/>
</dbReference>
<dbReference type="RefSeq" id="WP_005871478.1">
    <property type="nucleotide sequence ID" value="NZ_ACYG01000025.1"/>
</dbReference>
<keyword evidence="4 12" id="KW-0548">Nucleotidyltransferase</keyword>
<keyword evidence="11 12" id="KW-0804">Transcription</keyword>
<dbReference type="InterPro" id="IPR050219">
    <property type="entry name" value="DnaG_primase"/>
</dbReference>
<evidence type="ECO:0000313" key="17">
    <source>
        <dbReference type="Proteomes" id="UP000005709"/>
    </source>
</evidence>
<keyword evidence="8 12" id="KW-0862">Zinc</keyword>
<keyword evidence="5 12" id="KW-0235">DNA replication</keyword>
<feature type="compositionally biased region" description="Polar residues" evidence="14">
    <location>
        <begin position="577"/>
        <end position="603"/>
    </location>
</feature>
<dbReference type="Pfam" id="PF01807">
    <property type="entry name" value="Zn_ribbon_DnaG"/>
    <property type="match status" value="1"/>
</dbReference>
<dbReference type="InterPro" id="IPR006171">
    <property type="entry name" value="TOPRIM_dom"/>
</dbReference>
<dbReference type="GO" id="GO:0000428">
    <property type="term" value="C:DNA-directed RNA polymerase complex"/>
    <property type="evidence" value="ECO:0007669"/>
    <property type="project" value="UniProtKB-KW"/>
</dbReference>
<dbReference type="AlphaFoldDB" id="C8PI58"/>
<reference evidence="16 17" key="1">
    <citation type="submission" date="2009-07" db="EMBL/GenBank/DDBJ databases">
        <authorList>
            <person name="Madupu R."/>
            <person name="Sebastian Y."/>
            <person name="Durkin A.S."/>
            <person name="Torralba M."/>
            <person name="Methe B."/>
            <person name="Sutton G.G."/>
            <person name="Strausberg R.L."/>
            <person name="Nelson K.E."/>
        </authorList>
    </citation>
    <scope>NUCLEOTIDE SEQUENCE [LARGE SCALE GENOMIC DNA]</scope>
    <source>
        <strain evidence="16 17">RM3268</strain>
    </source>
</reference>
<dbReference type="Pfam" id="PF13155">
    <property type="entry name" value="Toprim_2"/>
    <property type="match status" value="1"/>
</dbReference>
<evidence type="ECO:0000256" key="3">
    <source>
        <dbReference type="ARBA" id="ARBA00022679"/>
    </source>
</evidence>
<evidence type="ECO:0000256" key="7">
    <source>
        <dbReference type="ARBA" id="ARBA00022771"/>
    </source>
</evidence>
<evidence type="ECO:0000256" key="10">
    <source>
        <dbReference type="ARBA" id="ARBA00023125"/>
    </source>
</evidence>
<feature type="zinc finger region" description="CHC2-type" evidence="12 13">
    <location>
        <begin position="37"/>
        <end position="61"/>
    </location>
</feature>
<dbReference type="PROSITE" id="PS50880">
    <property type="entry name" value="TOPRIM"/>
    <property type="match status" value="1"/>
</dbReference>
<dbReference type="GO" id="GO:0003899">
    <property type="term" value="F:DNA-directed RNA polymerase activity"/>
    <property type="evidence" value="ECO:0007669"/>
    <property type="project" value="UniProtKB-UniRule"/>
</dbReference>
<keyword evidence="10 12" id="KW-0238">DNA-binding</keyword>
<keyword evidence="3 12" id="KW-0808">Transferase</keyword>
<dbReference type="InterPro" id="IPR034151">
    <property type="entry name" value="TOPRIM_DnaG_bac"/>
</dbReference>
<evidence type="ECO:0000313" key="16">
    <source>
        <dbReference type="EMBL" id="EEV17448.1"/>
    </source>
</evidence>
<dbReference type="SUPFAM" id="SSF57783">
    <property type="entry name" value="Zinc beta-ribbon"/>
    <property type="match status" value="1"/>
</dbReference>
<feature type="region of interest" description="Disordered" evidence="14">
    <location>
        <begin position="577"/>
        <end position="609"/>
    </location>
</feature>
<dbReference type="GO" id="GO:0006269">
    <property type="term" value="P:DNA replication, synthesis of primer"/>
    <property type="evidence" value="ECO:0007669"/>
    <property type="project" value="UniProtKB-UniRule"/>
</dbReference>
<evidence type="ECO:0000256" key="14">
    <source>
        <dbReference type="SAM" id="MobiDB-lite"/>
    </source>
</evidence>
<name>C8PI58_9BACT</name>
<accession>C8PI58</accession>
<dbReference type="Gene3D" id="3.90.980.10">
    <property type="entry name" value="DNA primase, catalytic core, N-terminal domain"/>
    <property type="match status" value="1"/>
</dbReference>
<organism evidence="16 17">
    <name type="scientific">Campylobacter gracilis RM3268</name>
    <dbReference type="NCBI Taxonomy" id="553220"/>
    <lineage>
        <taxon>Bacteria</taxon>
        <taxon>Pseudomonadati</taxon>
        <taxon>Campylobacterota</taxon>
        <taxon>Epsilonproteobacteria</taxon>
        <taxon>Campylobacterales</taxon>
        <taxon>Campylobacteraceae</taxon>
        <taxon>Campylobacter</taxon>
    </lineage>
</organism>
<dbReference type="Gene3D" id="3.90.580.10">
    <property type="entry name" value="Zinc finger, CHC2-type domain"/>
    <property type="match status" value="1"/>
</dbReference>
<dbReference type="FunFam" id="3.90.580.10:FF:000001">
    <property type="entry name" value="DNA primase"/>
    <property type="match status" value="1"/>
</dbReference>
<gene>
    <name evidence="12 16" type="primary">dnaG</name>
    <name evidence="16" type="ORF">CAMGR0001_0039</name>
</gene>
<dbReference type="CDD" id="cd03364">
    <property type="entry name" value="TOPRIM_DnaG_primases"/>
    <property type="match status" value="1"/>
</dbReference>
<dbReference type="SMART" id="SM00400">
    <property type="entry name" value="ZnF_CHCC"/>
    <property type="match status" value="1"/>
</dbReference>
<comment type="caution">
    <text evidence="16">The sequence shown here is derived from an EMBL/GenBank/DDBJ whole genome shotgun (WGS) entry which is preliminary data.</text>
</comment>
<dbReference type="GO" id="GO:0005737">
    <property type="term" value="C:cytoplasm"/>
    <property type="evidence" value="ECO:0007669"/>
    <property type="project" value="TreeGrafter"/>
</dbReference>
<comment type="cofactor">
    <cofactor evidence="12 13">
        <name>Zn(2+)</name>
        <dbReference type="ChEBI" id="CHEBI:29105"/>
    </cofactor>
    <text evidence="12 13">Binds 1 zinc ion per monomer.</text>
</comment>
<evidence type="ECO:0000256" key="5">
    <source>
        <dbReference type="ARBA" id="ARBA00022705"/>
    </source>
</evidence>
<proteinExistence type="inferred from homology"/>
<evidence type="ECO:0000259" key="15">
    <source>
        <dbReference type="PROSITE" id="PS50880"/>
    </source>
</evidence>
<dbReference type="PANTHER" id="PTHR30313:SF2">
    <property type="entry name" value="DNA PRIMASE"/>
    <property type="match status" value="1"/>
</dbReference>
<dbReference type="InterPro" id="IPR036977">
    <property type="entry name" value="DNA_primase_Znf_CHC2"/>
</dbReference>
<comment type="function">
    <text evidence="12">RNA polymerase that catalyzes the synthesis of short RNA molecules used as primers for DNA polymerase during DNA replication.</text>
</comment>
<protein>
    <recommendedName>
        <fullName evidence="12">DNA primase</fullName>
        <ecNumber evidence="12">2.7.7.101</ecNumber>
    </recommendedName>
</protein>
<keyword evidence="9" id="KW-0460">Magnesium</keyword>
<evidence type="ECO:0000256" key="9">
    <source>
        <dbReference type="ARBA" id="ARBA00022842"/>
    </source>
</evidence>
<evidence type="ECO:0000256" key="12">
    <source>
        <dbReference type="HAMAP-Rule" id="MF_00974"/>
    </source>
</evidence>
<dbReference type="InterPro" id="IPR002694">
    <property type="entry name" value="Znf_CHC2"/>
</dbReference>
<dbReference type="HAMAP" id="MF_00974">
    <property type="entry name" value="DNA_primase_DnaG"/>
    <property type="match status" value="1"/>
</dbReference>
<evidence type="ECO:0000256" key="13">
    <source>
        <dbReference type="PIRSR" id="PIRSR002811-1"/>
    </source>
</evidence>
<keyword evidence="7 12" id="KW-0863">Zinc-finger</keyword>
<dbReference type="EC" id="2.7.7.101" evidence="12"/>
<evidence type="ECO:0000256" key="2">
    <source>
        <dbReference type="ARBA" id="ARBA00022515"/>
    </source>
</evidence>
<dbReference type="Pfam" id="PF10410">
    <property type="entry name" value="DnaB_bind"/>
    <property type="match status" value="1"/>
</dbReference>
<evidence type="ECO:0000256" key="1">
    <source>
        <dbReference type="ARBA" id="ARBA00022478"/>
    </source>
</evidence>
<evidence type="ECO:0000256" key="11">
    <source>
        <dbReference type="ARBA" id="ARBA00023163"/>
    </source>
</evidence>
<dbReference type="InterPro" id="IPR006295">
    <property type="entry name" value="DNA_primase_DnaG"/>
</dbReference>
<evidence type="ECO:0000256" key="6">
    <source>
        <dbReference type="ARBA" id="ARBA00022723"/>
    </source>
</evidence>
<comment type="catalytic activity">
    <reaction evidence="12">
        <text>ssDNA + n NTP = ssDNA/pppN(pN)n-1 hybrid + (n-1) diphosphate.</text>
        <dbReference type="EC" id="2.7.7.101"/>
    </reaction>
</comment>
<feature type="domain" description="Toprim" evidence="15">
    <location>
        <begin position="246"/>
        <end position="329"/>
    </location>
</feature>
<dbReference type="OrthoDB" id="9803773at2"/>
<keyword evidence="6 12" id="KW-0479">Metal-binding</keyword>
<comment type="domain">
    <text evidence="12">Contains an N-terminal zinc-binding domain, a central core domain that contains the primase activity, and a C-terminal DnaB-binding domain.</text>
</comment>
<dbReference type="STRING" id="824.CGRAC_0129"/>
<keyword evidence="17" id="KW-1185">Reference proteome</keyword>
<comment type="subunit">
    <text evidence="12">Monomer. Interacts with DnaB.</text>
</comment>
<dbReference type="InterPro" id="IPR013264">
    <property type="entry name" value="DNAG_N"/>
</dbReference>
<dbReference type="SMART" id="SM00493">
    <property type="entry name" value="TOPRIM"/>
    <property type="match status" value="1"/>
</dbReference>
<dbReference type="eggNOG" id="COG0358">
    <property type="taxonomic scope" value="Bacteria"/>
</dbReference>
<sequence length="708" mass="76279">MIKNESIENLLATVDIVDVVEKYVPLKRSGANFVGVCPFHDDSHPSMSVSSKLGIFHCFSCKAGGNAIKFIQDYEKISFPEAVEKLAGMYNFALQYTGAKVQERSEEKKVLGILNAYYQSCLYQNPAAVKYLHDRGLSDQSIRKFGLGYAGASAQTIRVLQNEEIPPQDALNAGAVKQNERGLYASFIERITFPIYNHASKLVGFGGRTISDNPAKYVNSPQCALFDKSKIFYAFDLAKKSAIAKKTLIITEGYMDVIMLHQAGIDNAVAVLGTALTPAHLPLIKRAELNVVLSFDGDAAGINAAIKSARLLCLNKIDSSVAIIGGGADPADMIAAGKVRELEQIYASGMESGEFLIRRIAKKYDLARPVQKEAALNEIKEFTAALGPVLAESYQSLVAQILNVSPGSFNLSSGGKNFGAGFEGRNFNESGSFGSRDFGAYGGHNADGRDGASGSLNGGNFDRAQNTARYESSAPPAASARLGRTLLRRKEIAELQIIKSMLLDGEMAELGLGCLERRDFRMHGDIFEAFLAFSRSGGNFKNFIAGEDGNVDSASENFTAGGAGEIILGESVNLKSSENSNEQNFNRQGSAGTVNLKGSAQQGANGGEKQKVNNVAKQGESKAAAQNIQSAQSAQNIQNAESEARENLRALALDDEILPIGGAALFNDACKILRRNALQDLMQKLKNSDAPDKIERILEYQKKINQLK</sequence>
<keyword evidence="1 12" id="KW-0240">DNA-directed RNA polymerase</keyword>
<comment type="similarity">
    <text evidence="12">Belongs to the DnaG primase family.</text>
</comment>
<evidence type="ECO:0000256" key="8">
    <source>
        <dbReference type="ARBA" id="ARBA00022833"/>
    </source>
</evidence>
<dbReference type="InterPro" id="IPR019475">
    <property type="entry name" value="DNA_primase_DnaB-bd"/>
</dbReference>
<dbReference type="InterPro" id="IPR037068">
    <property type="entry name" value="DNA_primase_core_N_sf"/>
</dbReference>
<keyword evidence="2 12" id="KW-0639">Primosome</keyword>
<dbReference type="EMBL" id="ACYG01000025">
    <property type="protein sequence ID" value="EEV17448.1"/>
    <property type="molecule type" value="Genomic_DNA"/>
</dbReference>
<dbReference type="PANTHER" id="PTHR30313">
    <property type="entry name" value="DNA PRIMASE"/>
    <property type="match status" value="1"/>
</dbReference>
<dbReference type="Pfam" id="PF08275">
    <property type="entry name" value="DNAG_N"/>
    <property type="match status" value="1"/>
</dbReference>